<evidence type="ECO:0000313" key="10">
    <source>
        <dbReference type="Proteomes" id="UP000323011"/>
    </source>
</evidence>
<dbReference type="InterPro" id="IPR039883">
    <property type="entry name" value="Fcf2/DNTTIP2"/>
</dbReference>
<dbReference type="Proteomes" id="UP000323011">
    <property type="component" value="Unassembled WGS sequence"/>
</dbReference>
<dbReference type="GO" id="GO:0003723">
    <property type="term" value="F:RNA binding"/>
    <property type="evidence" value="ECO:0007669"/>
    <property type="project" value="TreeGrafter"/>
</dbReference>
<feature type="region of interest" description="Disordered" evidence="3">
    <location>
        <begin position="23"/>
        <end position="55"/>
    </location>
</feature>
<evidence type="ECO:0000313" key="9">
    <source>
        <dbReference type="Proteomes" id="UP000322899"/>
    </source>
</evidence>
<dbReference type="PANTHER" id="PTHR21686:SF12">
    <property type="entry name" value="DEOXYNUCLEOTIDYLTRANSFERASE TERMINAL-INTERACTING PROTEIN 2"/>
    <property type="match status" value="1"/>
</dbReference>
<feature type="region of interest" description="Disordered" evidence="3">
    <location>
        <begin position="124"/>
        <end position="164"/>
    </location>
</feature>
<protein>
    <recommendedName>
        <fullName evidence="4">Fcf2 pre-rRNA processing C-terminal domain-containing protein</fullName>
    </recommendedName>
</protein>
<feature type="compositionally biased region" description="Basic and acidic residues" evidence="3">
    <location>
        <begin position="45"/>
        <end position="55"/>
    </location>
</feature>
<dbReference type="GO" id="GO:0005730">
    <property type="term" value="C:nucleolus"/>
    <property type="evidence" value="ECO:0007669"/>
    <property type="project" value="UniProtKB-SubCell"/>
</dbReference>
<evidence type="ECO:0000256" key="2">
    <source>
        <dbReference type="ARBA" id="ARBA00023242"/>
    </source>
</evidence>
<accession>A0A5A8CF40</accession>
<dbReference type="InterPro" id="IPR014810">
    <property type="entry name" value="Fcf2_C"/>
</dbReference>
<evidence type="ECO:0000313" key="6">
    <source>
        <dbReference type="EMBL" id="KAA0151626.1"/>
    </source>
</evidence>
<dbReference type="Proteomes" id="UP000325113">
    <property type="component" value="Unassembled WGS sequence"/>
</dbReference>
<keyword evidence="10" id="KW-1185">Reference proteome</keyword>
<evidence type="ECO:0000313" key="8">
    <source>
        <dbReference type="EMBL" id="KAA0165379.1"/>
    </source>
</evidence>
<comment type="subcellular location">
    <subcellularLocation>
        <location evidence="1">Nucleus</location>
        <location evidence="1">Nucleolus</location>
    </subcellularLocation>
</comment>
<gene>
    <name evidence="8" type="ORF">FNF27_07662</name>
    <name evidence="7" type="ORF">FNF28_07011</name>
    <name evidence="5" type="ORF">FNF29_07979</name>
    <name evidence="6" type="ORF">FNF31_06795</name>
</gene>
<feature type="domain" description="Fcf2 pre-rRNA processing C-terminal" evidence="4">
    <location>
        <begin position="168"/>
        <end position="262"/>
    </location>
</feature>
<dbReference type="EMBL" id="VLTO01000095">
    <property type="protein sequence ID" value="KAA0165379.1"/>
    <property type="molecule type" value="Genomic_DNA"/>
</dbReference>
<feature type="region of interest" description="Disordered" evidence="3">
    <location>
        <begin position="262"/>
        <end position="305"/>
    </location>
</feature>
<comment type="caution">
    <text evidence="6">The sequence shown here is derived from an EMBL/GenBank/DDBJ whole genome shotgun (WGS) entry which is preliminary data.</text>
</comment>
<keyword evidence="2" id="KW-0539">Nucleus</keyword>
<evidence type="ECO:0000313" key="7">
    <source>
        <dbReference type="EMBL" id="KAA0152682.1"/>
    </source>
</evidence>
<dbReference type="GO" id="GO:0006396">
    <property type="term" value="P:RNA processing"/>
    <property type="evidence" value="ECO:0007669"/>
    <property type="project" value="TreeGrafter"/>
</dbReference>
<dbReference type="PANTHER" id="PTHR21686">
    <property type="entry name" value="DEOXYNUCLEOTIDYLTRANSFERASE TERMINAL-INTERACTING PROTEIN 2"/>
    <property type="match status" value="1"/>
</dbReference>
<dbReference type="Pfam" id="PF08698">
    <property type="entry name" value="Fcf2"/>
    <property type="match status" value="1"/>
</dbReference>
<reference evidence="9 10" key="1">
    <citation type="submission" date="2019-07" db="EMBL/GenBank/DDBJ databases">
        <title>Genomes of Cafeteria roenbergensis.</title>
        <authorList>
            <person name="Fischer M.G."/>
            <person name="Hackl T."/>
            <person name="Roman M."/>
        </authorList>
    </citation>
    <scope>NUCLEOTIDE SEQUENCE [LARGE SCALE GENOMIC DNA]</scope>
    <source>
        <strain evidence="5 10">BVI</strain>
        <strain evidence="6 12">Cflag</strain>
        <strain evidence="8 9">E4-10P</strain>
        <strain evidence="7 11">RCC970-E3</strain>
    </source>
</reference>
<proteinExistence type="predicted"/>
<evidence type="ECO:0000313" key="11">
    <source>
        <dbReference type="Proteomes" id="UP000324907"/>
    </source>
</evidence>
<dbReference type="EMBL" id="VLTL01000205">
    <property type="protein sequence ID" value="KAA0152682.1"/>
    <property type="molecule type" value="Genomic_DNA"/>
</dbReference>
<evidence type="ECO:0000256" key="1">
    <source>
        <dbReference type="ARBA" id="ARBA00004604"/>
    </source>
</evidence>
<dbReference type="EMBL" id="VLTM01000113">
    <property type="protein sequence ID" value="KAA0151626.1"/>
    <property type="molecule type" value="Genomic_DNA"/>
</dbReference>
<dbReference type="EMBL" id="VLTN01000083">
    <property type="protein sequence ID" value="KAA0146572.1"/>
    <property type="molecule type" value="Genomic_DNA"/>
</dbReference>
<dbReference type="Proteomes" id="UP000324907">
    <property type="component" value="Unassembled WGS sequence"/>
</dbReference>
<evidence type="ECO:0000256" key="3">
    <source>
        <dbReference type="SAM" id="MobiDB-lite"/>
    </source>
</evidence>
<sequence length="305" mass="32514">MEHDANAVLLQCLDWERSLPHVSKPAPAAKVEDSANAGATAGLAKRSEEAREKARSAALSAVSRLMKPAGASAPSLRRQLPSDHALTLANAALAERGTAAAAAAAPKAFDVDAKLSSAAADAAAAGRLPRSTASAEDTAASGDAAPRVAGRQDAKPSKAQRQAANMARKAEGWYGISAGRVDQATKRDIEALRSRQWLDPKRFYKTKGEDKDVASRMQYFHRGTVVAGSMDRKSSTIARKQRPKSLVESLLSDARVDRFTRKTMAAAKRDAARSGSGAARRRAKRALEGPKSSSEPRRRRLKQQP</sequence>
<name>A0A5A8CF40_CAFRO</name>
<dbReference type="AlphaFoldDB" id="A0A5A8CF40"/>
<dbReference type="Proteomes" id="UP000322899">
    <property type="component" value="Unassembled WGS sequence"/>
</dbReference>
<evidence type="ECO:0000259" key="4">
    <source>
        <dbReference type="Pfam" id="PF08698"/>
    </source>
</evidence>
<evidence type="ECO:0000313" key="5">
    <source>
        <dbReference type="EMBL" id="KAA0146572.1"/>
    </source>
</evidence>
<organism evidence="6 12">
    <name type="scientific">Cafeteria roenbergensis</name>
    <name type="common">Marine flagellate</name>
    <dbReference type="NCBI Taxonomy" id="33653"/>
    <lineage>
        <taxon>Eukaryota</taxon>
        <taxon>Sar</taxon>
        <taxon>Stramenopiles</taxon>
        <taxon>Bigyra</taxon>
        <taxon>Opalozoa</taxon>
        <taxon>Bicosoecida</taxon>
        <taxon>Cafeteriaceae</taxon>
        <taxon>Cafeteria</taxon>
    </lineage>
</organism>
<dbReference type="OrthoDB" id="427886at2759"/>
<evidence type="ECO:0000313" key="12">
    <source>
        <dbReference type="Proteomes" id="UP000325113"/>
    </source>
</evidence>